<proteinExistence type="predicted"/>
<dbReference type="SMART" id="SM00867">
    <property type="entry name" value="YceI"/>
    <property type="match status" value="1"/>
</dbReference>
<dbReference type="SUPFAM" id="SSF101874">
    <property type="entry name" value="YceI-like"/>
    <property type="match status" value="1"/>
</dbReference>
<name>A0A1W6B9Z6_9GAMM</name>
<evidence type="ECO:0000256" key="1">
    <source>
        <dbReference type="SAM" id="SignalP"/>
    </source>
</evidence>
<dbReference type="STRING" id="1891675.B1H58_18865"/>
<dbReference type="PANTHER" id="PTHR34406">
    <property type="entry name" value="PROTEIN YCEI"/>
    <property type="match status" value="1"/>
</dbReference>
<sequence>MLSMKKIATPLALSLGLWAQFSHAEAQTYQLNPEHTSVVMSWSHFGFSHPTADISGTSGTLVFDSANPEKSKVDVTLPLTNIDTHVEALTTEFKGDQYFNTGTYPTATFRSTRVINKGNNRYEVQGDLTLKGVTRPVTLHATLNKQGEHPMLKKQAIGFDATATVKRSDFNLKQYIPAVSDDVTLTISTEAYAAK</sequence>
<dbReference type="EMBL" id="CP019706">
    <property type="protein sequence ID" value="ARJ43908.1"/>
    <property type="molecule type" value="Genomic_DNA"/>
</dbReference>
<dbReference type="KEGG" id="palh:B1H58_18865"/>
<evidence type="ECO:0000313" key="4">
    <source>
        <dbReference type="Proteomes" id="UP000192900"/>
    </source>
</evidence>
<keyword evidence="1" id="KW-0732">Signal</keyword>
<organism evidence="3 4">
    <name type="scientific">Pantoea alhagi</name>
    <dbReference type="NCBI Taxonomy" id="1891675"/>
    <lineage>
        <taxon>Bacteria</taxon>
        <taxon>Pseudomonadati</taxon>
        <taxon>Pseudomonadota</taxon>
        <taxon>Gammaproteobacteria</taxon>
        <taxon>Enterobacterales</taxon>
        <taxon>Erwiniaceae</taxon>
        <taxon>Pantoea</taxon>
    </lineage>
</organism>
<protein>
    <submittedName>
        <fullName evidence="3">Polyisoprenoid-binding protein</fullName>
    </submittedName>
</protein>
<dbReference type="AlphaFoldDB" id="A0A1W6B9Z6"/>
<dbReference type="OrthoDB" id="9811006at2"/>
<dbReference type="InterPro" id="IPR036761">
    <property type="entry name" value="TTHA0802/YceI-like_sf"/>
</dbReference>
<accession>A0A1W6B9Z6</accession>
<dbReference type="PANTHER" id="PTHR34406:SF1">
    <property type="entry name" value="PROTEIN YCEI"/>
    <property type="match status" value="1"/>
</dbReference>
<gene>
    <name evidence="3" type="ORF">B1H58_18865</name>
</gene>
<feature type="signal peptide" evidence="1">
    <location>
        <begin position="1"/>
        <end position="24"/>
    </location>
</feature>
<reference evidence="3 4" key="1">
    <citation type="submission" date="2017-02" db="EMBL/GenBank/DDBJ databases">
        <title>Complete genome sequence of the drought resistance-promoting endophyte Pantoea alhagi LTYR-11Z.</title>
        <authorList>
            <person name="Zhang L."/>
        </authorList>
    </citation>
    <scope>NUCLEOTIDE SEQUENCE [LARGE SCALE GENOMIC DNA]</scope>
    <source>
        <strain evidence="3 4">LTYR-11Z</strain>
    </source>
</reference>
<feature type="domain" description="Lipid/polyisoprenoid-binding YceI-like" evidence="2">
    <location>
        <begin position="28"/>
        <end position="192"/>
    </location>
</feature>
<dbReference type="Proteomes" id="UP000192900">
    <property type="component" value="Chromosome"/>
</dbReference>
<dbReference type="InterPro" id="IPR007372">
    <property type="entry name" value="Lipid/polyisoprenoid-bd_YceI"/>
</dbReference>
<keyword evidence="4" id="KW-1185">Reference proteome</keyword>
<dbReference type="RefSeq" id="WP_085071955.1">
    <property type="nucleotide sequence ID" value="NZ_CP019706.1"/>
</dbReference>
<dbReference type="Pfam" id="PF04264">
    <property type="entry name" value="YceI"/>
    <property type="match status" value="1"/>
</dbReference>
<dbReference type="Gene3D" id="2.40.128.110">
    <property type="entry name" value="Lipid/polyisoprenoid-binding, YceI-like"/>
    <property type="match status" value="1"/>
</dbReference>
<feature type="chain" id="PRO_5010858125" evidence="1">
    <location>
        <begin position="25"/>
        <end position="195"/>
    </location>
</feature>
<evidence type="ECO:0000259" key="2">
    <source>
        <dbReference type="SMART" id="SM00867"/>
    </source>
</evidence>
<evidence type="ECO:0000313" key="3">
    <source>
        <dbReference type="EMBL" id="ARJ43908.1"/>
    </source>
</evidence>